<evidence type="ECO:0000256" key="1">
    <source>
        <dbReference type="ARBA" id="ARBA00008645"/>
    </source>
</evidence>
<dbReference type="InterPro" id="IPR000073">
    <property type="entry name" value="AB_hydrolase_1"/>
</dbReference>
<dbReference type="GO" id="GO:0016020">
    <property type="term" value="C:membrane"/>
    <property type="evidence" value="ECO:0007669"/>
    <property type="project" value="TreeGrafter"/>
</dbReference>
<protein>
    <submittedName>
        <fullName evidence="4">Alpha/beta hydrolase fold-1,Alpha/Beta hydrolase fold</fullName>
    </submittedName>
</protein>
<dbReference type="InterPro" id="IPR050266">
    <property type="entry name" value="AB_hydrolase_sf"/>
</dbReference>
<evidence type="ECO:0000256" key="2">
    <source>
        <dbReference type="ARBA" id="ARBA00022801"/>
    </source>
</evidence>
<proteinExistence type="inferred from homology"/>
<dbReference type="GO" id="GO:0016787">
    <property type="term" value="F:hydrolase activity"/>
    <property type="evidence" value="ECO:0007669"/>
    <property type="project" value="UniProtKB-KW"/>
</dbReference>
<feature type="domain" description="AB hydrolase-1" evidence="3">
    <location>
        <begin position="59"/>
        <end position="176"/>
    </location>
</feature>
<dbReference type="Pfam" id="PF00561">
    <property type="entry name" value="Abhydrolase_1"/>
    <property type="match status" value="1"/>
</dbReference>
<dbReference type="OrthoDB" id="190201at2759"/>
<comment type="similarity">
    <text evidence="1">Belongs to the AB hydrolase superfamily.</text>
</comment>
<dbReference type="AlphaFoldDB" id="A0A5E4NFU6"/>
<dbReference type="EMBL" id="CABPRJ010001914">
    <property type="protein sequence ID" value="VVC41235.1"/>
    <property type="molecule type" value="Genomic_DNA"/>
</dbReference>
<gene>
    <name evidence="4" type="ORF">CINCED_3A008121</name>
</gene>
<keyword evidence="2 4" id="KW-0378">Hydrolase</keyword>
<dbReference type="InterPro" id="IPR029058">
    <property type="entry name" value="AB_hydrolase_fold"/>
</dbReference>
<name>A0A5E4NFU6_9HEMI</name>
<accession>A0A5E4NFU6</accession>
<evidence type="ECO:0000259" key="3">
    <source>
        <dbReference type="Pfam" id="PF00561"/>
    </source>
</evidence>
<dbReference type="PANTHER" id="PTHR43798:SF14">
    <property type="entry name" value="SERINE HYDROLASE-LIKE PROTEIN DDB_G0286239"/>
    <property type="match status" value="1"/>
</dbReference>
<dbReference type="Proteomes" id="UP000325440">
    <property type="component" value="Unassembled WGS sequence"/>
</dbReference>
<dbReference type="Gene3D" id="3.40.50.1820">
    <property type="entry name" value="alpha/beta hydrolase"/>
    <property type="match status" value="1"/>
</dbReference>
<keyword evidence="5" id="KW-1185">Reference proteome</keyword>
<dbReference type="SUPFAM" id="SSF53474">
    <property type="entry name" value="alpha/beta-Hydrolases"/>
    <property type="match status" value="1"/>
</dbReference>
<sequence length="329" mass="37849">MGANRRNFLWKNRQLEKFVCTNRLTMNKSVDGPSFEEIEIPVPFGHVSGKWWGPRDKQPIIAIHGWQDNAGTFDPLIELLPKDLSILCIDLPGHGRSSHIPQGLPYYLFWDGLAILRRIVRYYNWRRISIMGHSLGSAIGFLYASSYPDDTEMLISIDTVAPVVFDPSEIVKNTGPNLDKLIYFDALEPDKMPAYGYSDMIDLVVDGHHGTLTRKSCEILMKRGMYPIKNNKYMFSRDVRLKVSWMGLLSLDVVKEFAGHITCRYMNIKAKPYRSMDNWPVYSEVLEIIKTNAKEFFYKEYDGTHHLHLNNPESIAPDVTIFIQNPINS</sequence>
<evidence type="ECO:0000313" key="5">
    <source>
        <dbReference type="Proteomes" id="UP000325440"/>
    </source>
</evidence>
<reference evidence="4 5" key="1">
    <citation type="submission" date="2019-08" db="EMBL/GenBank/DDBJ databases">
        <authorList>
            <person name="Alioto T."/>
            <person name="Alioto T."/>
            <person name="Gomez Garrido J."/>
        </authorList>
    </citation>
    <scope>NUCLEOTIDE SEQUENCE [LARGE SCALE GENOMIC DNA]</scope>
</reference>
<evidence type="ECO:0000313" key="4">
    <source>
        <dbReference type="EMBL" id="VVC41235.1"/>
    </source>
</evidence>
<organism evidence="4 5">
    <name type="scientific">Cinara cedri</name>
    <dbReference type="NCBI Taxonomy" id="506608"/>
    <lineage>
        <taxon>Eukaryota</taxon>
        <taxon>Metazoa</taxon>
        <taxon>Ecdysozoa</taxon>
        <taxon>Arthropoda</taxon>
        <taxon>Hexapoda</taxon>
        <taxon>Insecta</taxon>
        <taxon>Pterygota</taxon>
        <taxon>Neoptera</taxon>
        <taxon>Paraneoptera</taxon>
        <taxon>Hemiptera</taxon>
        <taxon>Sternorrhyncha</taxon>
        <taxon>Aphidomorpha</taxon>
        <taxon>Aphidoidea</taxon>
        <taxon>Aphididae</taxon>
        <taxon>Lachninae</taxon>
        <taxon>Cinara</taxon>
    </lineage>
</organism>
<dbReference type="PANTHER" id="PTHR43798">
    <property type="entry name" value="MONOACYLGLYCEROL LIPASE"/>
    <property type="match status" value="1"/>
</dbReference>